<feature type="domain" description="O-acyltransferase WSD1 C-terminal" evidence="1">
    <location>
        <begin position="61"/>
        <end position="169"/>
    </location>
</feature>
<comment type="caution">
    <text evidence="2">The sequence shown here is derived from an EMBL/GenBank/DDBJ whole genome shotgun (WGS) entry which is preliminary data.</text>
</comment>
<dbReference type="PANTHER" id="PTHR31650:SF51">
    <property type="entry name" value="O-ACYLTRANSFERASE WSD1-LIKE ISOFORM X1"/>
    <property type="match status" value="1"/>
</dbReference>
<gene>
    <name evidence="2" type="ORF">Sradi_6120800</name>
</gene>
<reference evidence="2" key="2">
    <citation type="journal article" date="2024" name="Plant">
        <title>Genomic evolution and insights into agronomic trait innovations of Sesamum species.</title>
        <authorList>
            <person name="Miao H."/>
            <person name="Wang L."/>
            <person name="Qu L."/>
            <person name="Liu H."/>
            <person name="Sun Y."/>
            <person name="Le M."/>
            <person name="Wang Q."/>
            <person name="Wei S."/>
            <person name="Zheng Y."/>
            <person name="Lin W."/>
            <person name="Duan Y."/>
            <person name="Cao H."/>
            <person name="Xiong S."/>
            <person name="Wang X."/>
            <person name="Wei L."/>
            <person name="Li C."/>
            <person name="Ma Q."/>
            <person name="Ju M."/>
            <person name="Zhao R."/>
            <person name="Li G."/>
            <person name="Mu C."/>
            <person name="Tian Q."/>
            <person name="Mei H."/>
            <person name="Zhang T."/>
            <person name="Gao T."/>
            <person name="Zhang H."/>
        </authorList>
    </citation>
    <scope>NUCLEOTIDE SEQUENCE</scope>
    <source>
        <strain evidence="2">G02</strain>
    </source>
</reference>
<dbReference type="GO" id="GO:0008374">
    <property type="term" value="F:O-acyltransferase activity"/>
    <property type="evidence" value="ECO:0007669"/>
    <property type="project" value="InterPro"/>
</dbReference>
<evidence type="ECO:0000259" key="1">
    <source>
        <dbReference type="Pfam" id="PF06974"/>
    </source>
</evidence>
<dbReference type="InterPro" id="IPR045034">
    <property type="entry name" value="O-acyltransferase_WSD1-like"/>
</dbReference>
<name>A0AAW2KJ62_SESRA</name>
<dbReference type="GO" id="GO:0019432">
    <property type="term" value="P:triglyceride biosynthetic process"/>
    <property type="evidence" value="ECO:0007669"/>
    <property type="project" value="TreeGrafter"/>
</dbReference>
<dbReference type="EMBL" id="JACGWJ010000028">
    <property type="protein sequence ID" value="KAL0307035.1"/>
    <property type="molecule type" value="Genomic_DNA"/>
</dbReference>
<sequence>MQTVNDVITGIIIYGTRLYMQKTSKESGKSNSTALVLLNTRAIGGYTSVDAMIKPDSEMPWGNRFAFLQVPLPKLGVAEQENPLKFIKTARRMIKRQRNSATVYLTGQLLNFVRKIRGPETTARYIHGTLKNSSMAISNLIGPVEQMALANQPVKGLYFVVAGAPQNLYLPHVLCIDSKQNFRAGDVYVGNTRLAIEN</sequence>
<dbReference type="PANTHER" id="PTHR31650">
    <property type="entry name" value="O-ACYLTRANSFERASE (WSD1-LIKE) FAMILY PROTEIN"/>
    <property type="match status" value="1"/>
</dbReference>
<evidence type="ECO:0000313" key="2">
    <source>
        <dbReference type="EMBL" id="KAL0307035.1"/>
    </source>
</evidence>
<reference evidence="2" key="1">
    <citation type="submission" date="2020-06" db="EMBL/GenBank/DDBJ databases">
        <authorList>
            <person name="Li T."/>
            <person name="Hu X."/>
            <person name="Zhang T."/>
            <person name="Song X."/>
            <person name="Zhang H."/>
            <person name="Dai N."/>
            <person name="Sheng W."/>
            <person name="Hou X."/>
            <person name="Wei L."/>
        </authorList>
    </citation>
    <scope>NUCLEOTIDE SEQUENCE</scope>
    <source>
        <strain evidence="2">G02</strain>
        <tissue evidence="2">Leaf</tissue>
    </source>
</reference>
<dbReference type="GO" id="GO:0005886">
    <property type="term" value="C:plasma membrane"/>
    <property type="evidence" value="ECO:0007669"/>
    <property type="project" value="TreeGrafter"/>
</dbReference>
<dbReference type="InterPro" id="IPR009721">
    <property type="entry name" value="O-acyltransferase_WSD1_C"/>
</dbReference>
<dbReference type="AlphaFoldDB" id="A0AAW2KJ62"/>
<organism evidence="2">
    <name type="scientific">Sesamum radiatum</name>
    <name type="common">Black benniseed</name>
    <dbReference type="NCBI Taxonomy" id="300843"/>
    <lineage>
        <taxon>Eukaryota</taxon>
        <taxon>Viridiplantae</taxon>
        <taxon>Streptophyta</taxon>
        <taxon>Embryophyta</taxon>
        <taxon>Tracheophyta</taxon>
        <taxon>Spermatophyta</taxon>
        <taxon>Magnoliopsida</taxon>
        <taxon>eudicotyledons</taxon>
        <taxon>Gunneridae</taxon>
        <taxon>Pentapetalae</taxon>
        <taxon>asterids</taxon>
        <taxon>lamiids</taxon>
        <taxon>Lamiales</taxon>
        <taxon>Pedaliaceae</taxon>
        <taxon>Sesamum</taxon>
    </lineage>
</organism>
<protein>
    <recommendedName>
        <fullName evidence="1">O-acyltransferase WSD1 C-terminal domain-containing protein</fullName>
    </recommendedName>
</protein>
<accession>A0AAW2KJ62</accession>
<proteinExistence type="predicted"/>
<dbReference type="Pfam" id="PF06974">
    <property type="entry name" value="WS_DGAT_C"/>
    <property type="match status" value="1"/>
</dbReference>